<protein>
    <recommendedName>
        <fullName evidence="9">Transport permease protein</fullName>
    </recommendedName>
</protein>
<dbReference type="InterPro" id="IPR013525">
    <property type="entry name" value="ABC2_TM"/>
</dbReference>
<evidence type="ECO:0000256" key="7">
    <source>
        <dbReference type="ARBA" id="ARBA00022989"/>
    </source>
</evidence>
<evidence type="ECO:0000313" key="12">
    <source>
        <dbReference type="Proteomes" id="UP001181046"/>
    </source>
</evidence>
<dbReference type="PANTHER" id="PTHR30413">
    <property type="entry name" value="INNER MEMBRANE TRANSPORT PERMEASE"/>
    <property type="match status" value="1"/>
</dbReference>
<feature type="transmembrane region" description="Helical" evidence="9">
    <location>
        <begin position="139"/>
        <end position="163"/>
    </location>
</feature>
<keyword evidence="4 9" id="KW-1003">Cell membrane</keyword>
<dbReference type="InterPro" id="IPR047817">
    <property type="entry name" value="ABC2_TM_bact-type"/>
</dbReference>
<feature type="transmembrane region" description="Helical" evidence="9">
    <location>
        <begin position="175"/>
        <end position="196"/>
    </location>
</feature>
<feature type="domain" description="ABC transmembrane type-2" evidence="10">
    <location>
        <begin position="29"/>
        <end position="259"/>
    </location>
</feature>
<evidence type="ECO:0000256" key="1">
    <source>
        <dbReference type="ARBA" id="ARBA00004429"/>
    </source>
</evidence>
<evidence type="ECO:0000256" key="4">
    <source>
        <dbReference type="ARBA" id="ARBA00022475"/>
    </source>
</evidence>
<organism evidence="11 12">
    <name type="scientific">Enterococcus xiangfangensis</name>
    <dbReference type="NCBI Taxonomy" id="1296537"/>
    <lineage>
        <taxon>Bacteria</taxon>
        <taxon>Bacillati</taxon>
        <taxon>Bacillota</taxon>
        <taxon>Bacilli</taxon>
        <taxon>Lactobacillales</taxon>
        <taxon>Enterococcaceae</taxon>
        <taxon>Enterococcus</taxon>
    </lineage>
</organism>
<dbReference type="Proteomes" id="UP001181046">
    <property type="component" value="Unassembled WGS sequence"/>
</dbReference>
<dbReference type="PROSITE" id="PS51012">
    <property type="entry name" value="ABC_TM2"/>
    <property type="match status" value="1"/>
</dbReference>
<keyword evidence="6 9" id="KW-0812">Transmembrane</keyword>
<keyword evidence="7 9" id="KW-1133">Transmembrane helix</keyword>
<feature type="transmembrane region" description="Helical" evidence="9">
    <location>
        <begin position="31"/>
        <end position="53"/>
    </location>
</feature>
<evidence type="ECO:0000256" key="3">
    <source>
        <dbReference type="ARBA" id="ARBA00022448"/>
    </source>
</evidence>
<feature type="transmembrane region" description="Helical" evidence="9">
    <location>
        <begin position="236"/>
        <end position="256"/>
    </location>
</feature>
<keyword evidence="12" id="KW-1185">Reference proteome</keyword>
<dbReference type="PANTHER" id="PTHR30413:SF8">
    <property type="entry name" value="TRANSPORT PERMEASE PROTEIN"/>
    <property type="match status" value="1"/>
</dbReference>
<evidence type="ECO:0000256" key="8">
    <source>
        <dbReference type="ARBA" id="ARBA00023136"/>
    </source>
</evidence>
<sequence length="267" mass="30473">MSVFERKNRILLKELVKTDFKLRYQGSAIGYLWSVLKPLMLFGVMYVVFIYFLRFGADVPHFAVAMLLGMVLWQFFTETTNLGMMSIVGRGDLLRKLSFPTHIIVVAVSINALINLLINLVIVFIFGLINGVDISKYAFLAPLLLIELYAFTLGVAFVLATVYVRYRDIGPVWEVLLQVGMYMTPLIYPITLVINVNQTIAKILMLSPIAQIIQDMRHLLTSPVNLTTWEMINQKWLVAIPYILPFIVLILGFLLFNKNSKKFAETI</sequence>
<comment type="similarity">
    <text evidence="2 9">Belongs to the ABC-2 integral membrane protein family.</text>
</comment>
<proteinExistence type="inferred from homology"/>
<dbReference type="RefSeq" id="WP_311829545.1">
    <property type="nucleotide sequence ID" value="NZ_JARQAJ010000001.1"/>
</dbReference>
<comment type="subcellular location">
    <subcellularLocation>
        <location evidence="1">Cell inner membrane</location>
        <topology evidence="1">Multi-pass membrane protein</topology>
    </subcellularLocation>
    <subcellularLocation>
        <location evidence="9">Cell membrane</location>
        <topology evidence="9">Multi-pass membrane protein</topology>
    </subcellularLocation>
</comment>
<accession>A0ABU3F8H6</accession>
<evidence type="ECO:0000256" key="2">
    <source>
        <dbReference type="ARBA" id="ARBA00007783"/>
    </source>
</evidence>
<feature type="transmembrane region" description="Helical" evidence="9">
    <location>
        <begin position="59"/>
        <end position="76"/>
    </location>
</feature>
<feature type="transmembrane region" description="Helical" evidence="9">
    <location>
        <begin position="97"/>
        <end position="127"/>
    </location>
</feature>
<keyword evidence="3 9" id="KW-0813">Transport</keyword>
<reference evidence="11" key="1">
    <citation type="submission" date="2023-03" db="EMBL/GenBank/DDBJ databases">
        <authorList>
            <person name="Shen W."/>
            <person name="Cai J."/>
        </authorList>
    </citation>
    <scope>NUCLEOTIDE SEQUENCE</scope>
    <source>
        <strain evidence="11">P66-3</strain>
    </source>
</reference>
<dbReference type="Pfam" id="PF01061">
    <property type="entry name" value="ABC2_membrane"/>
    <property type="match status" value="1"/>
</dbReference>
<name>A0ABU3F8H6_9ENTE</name>
<evidence type="ECO:0000259" key="10">
    <source>
        <dbReference type="PROSITE" id="PS51012"/>
    </source>
</evidence>
<keyword evidence="5" id="KW-0997">Cell inner membrane</keyword>
<gene>
    <name evidence="11" type="ORF">P7H27_00925</name>
</gene>
<keyword evidence="8 9" id="KW-0472">Membrane</keyword>
<evidence type="ECO:0000256" key="5">
    <source>
        <dbReference type="ARBA" id="ARBA00022519"/>
    </source>
</evidence>
<evidence type="ECO:0000313" key="11">
    <source>
        <dbReference type="EMBL" id="MDT2758347.1"/>
    </source>
</evidence>
<evidence type="ECO:0000256" key="9">
    <source>
        <dbReference type="RuleBase" id="RU361157"/>
    </source>
</evidence>
<evidence type="ECO:0000256" key="6">
    <source>
        <dbReference type="ARBA" id="ARBA00022692"/>
    </source>
</evidence>
<dbReference type="EMBL" id="JARQAJ010000001">
    <property type="protein sequence ID" value="MDT2758347.1"/>
    <property type="molecule type" value="Genomic_DNA"/>
</dbReference>
<comment type="caution">
    <text evidence="11">The sequence shown here is derived from an EMBL/GenBank/DDBJ whole genome shotgun (WGS) entry which is preliminary data.</text>
</comment>